<evidence type="ECO:0000259" key="1">
    <source>
        <dbReference type="Pfam" id="PF06985"/>
    </source>
</evidence>
<protein>
    <recommendedName>
        <fullName evidence="1">Heterokaryon incompatibility domain-containing protein</fullName>
    </recommendedName>
</protein>
<dbReference type="OrthoDB" id="2426273at2759"/>
<name>W9YPZ1_9EURO</name>
<feature type="domain" description="Heterokaryon incompatibility" evidence="1">
    <location>
        <begin position="336"/>
        <end position="413"/>
    </location>
</feature>
<accession>W9YPZ1</accession>
<dbReference type="Pfam" id="PF06985">
    <property type="entry name" value="HET"/>
    <property type="match status" value="1"/>
</dbReference>
<dbReference type="AlphaFoldDB" id="W9YPZ1"/>
<dbReference type="InterPro" id="IPR010730">
    <property type="entry name" value="HET"/>
</dbReference>
<dbReference type="PANTHER" id="PTHR39596">
    <property type="match status" value="1"/>
</dbReference>
<dbReference type="eggNOG" id="ENOG502SMZ1">
    <property type="taxonomic scope" value="Eukaryota"/>
</dbReference>
<dbReference type="RefSeq" id="XP_007719206.1">
    <property type="nucleotide sequence ID" value="XM_007721016.1"/>
</dbReference>
<comment type="caution">
    <text evidence="2">The sequence shown here is derived from an EMBL/GenBank/DDBJ whole genome shotgun (WGS) entry which is preliminary data.</text>
</comment>
<reference evidence="2 3" key="1">
    <citation type="submission" date="2013-03" db="EMBL/GenBank/DDBJ databases">
        <title>The Genome Sequence of Capronia coronata CBS 617.96.</title>
        <authorList>
            <consortium name="The Broad Institute Genomics Platform"/>
            <person name="Cuomo C."/>
            <person name="de Hoog S."/>
            <person name="Gorbushina A."/>
            <person name="Walker B."/>
            <person name="Young S.K."/>
            <person name="Zeng Q."/>
            <person name="Gargeya S."/>
            <person name="Fitzgerald M."/>
            <person name="Haas B."/>
            <person name="Abouelleil A."/>
            <person name="Allen A.W."/>
            <person name="Alvarado L."/>
            <person name="Arachchi H.M."/>
            <person name="Berlin A.M."/>
            <person name="Chapman S.B."/>
            <person name="Gainer-Dewar J."/>
            <person name="Goldberg J."/>
            <person name="Griggs A."/>
            <person name="Gujja S."/>
            <person name="Hansen M."/>
            <person name="Howarth C."/>
            <person name="Imamovic A."/>
            <person name="Ireland A."/>
            <person name="Larimer J."/>
            <person name="McCowan C."/>
            <person name="Murphy C."/>
            <person name="Pearson M."/>
            <person name="Poon T.W."/>
            <person name="Priest M."/>
            <person name="Roberts A."/>
            <person name="Saif S."/>
            <person name="Shea T."/>
            <person name="Sisk P."/>
            <person name="Sykes S."/>
            <person name="Wortman J."/>
            <person name="Nusbaum C."/>
            <person name="Birren B."/>
        </authorList>
    </citation>
    <scope>NUCLEOTIDE SEQUENCE [LARGE SCALE GENOMIC DNA]</scope>
    <source>
        <strain evidence="2 3">CBS 617.96</strain>
    </source>
</reference>
<proteinExistence type="predicted"/>
<organism evidence="2 3">
    <name type="scientific">Capronia coronata CBS 617.96</name>
    <dbReference type="NCBI Taxonomy" id="1182541"/>
    <lineage>
        <taxon>Eukaryota</taxon>
        <taxon>Fungi</taxon>
        <taxon>Dikarya</taxon>
        <taxon>Ascomycota</taxon>
        <taxon>Pezizomycotina</taxon>
        <taxon>Eurotiomycetes</taxon>
        <taxon>Chaetothyriomycetidae</taxon>
        <taxon>Chaetothyriales</taxon>
        <taxon>Herpotrichiellaceae</taxon>
        <taxon>Capronia</taxon>
    </lineage>
</organism>
<gene>
    <name evidence="2" type="ORF">A1O1_00095</name>
</gene>
<dbReference type="GeneID" id="19155005"/>
<evidence type="ECO:0000313" key="3">
    <source>
        <dbReference type="Proteomes" id="UP000019484"/>
    </source>
</evidence>
<evidence type="ECO:0000313" key="2">
    <source>
        <dbReference type="EMBL" id="EXJ94977.1"/>
    </source>
</evidence>
<dbReference type="Proteomes" id="UP000019484">
    <property type="component" value="Unassembled WGS sequence"/>
</dbReference>
<dbReference type="HOGENOM" id="CLU_009388_0_0_1"/>
<sequence length="793" mass="89921">MDHLPKPLQHLNPELVFPCRCDPNAVDDGPLETYPERRGYRLNLFADLNFANILALHDGSRPGVEQATTLLQEWLFFGLLQAAHFIYGEDFDGNDYVQGSGESMVLTLERLPQHADRWLKLEADREKTVRKQHFHDMEAHIMRALMFLTNNFTPFNNGGLDSTGSPRVVPEQSKIVVEPNLEILLMVLTEALECIAQTIQFRERRYVRSEQTPDFVCFSTRRLMDRLHWCPSELNLIDLVFDHGSFYFASRLARNAAQSRHSQCTMNKCLAFQMNVSTYSTVHITDCEGCNDLIVDQTELSAILERSDDDSAYPRVRVTITDADNVELSFTDQGEYVAVSHVWSDGLGHPPGINSLPECQVRRLRSLIHQTGMKEANIWIDSLCVPAHIGLAKRNALARMASVYRGARAVLVLDSDLLSIPSYCSNEELLLRVALCTWMRRLWTLEEGVVARSKLLFQFSDRSIALPPPRPAISDSIAFHCAALIEQYLPEDTSILSVITALHFRSTSWSSDEPLCIGYILDLDVSSIVALHDDPRLRMAELYRLLAKKTPTFPYQFLFTHEEKLDIPPFSWAPVSLMNLDPKDVLYLQGTGPESGIDATQTDRGLQFQSTYPSCLVSFGEEAAIKKCMIIQIDAVSYVLCPVPKGGKCRTHARFWEGSEKQLRLDVDPDQAWTERWRANYDGFRPPGEWGLIYSKSAQYGVMVATTEFADKGKTIYTELVGQVYMYEIRTLHASVVAGVNKEMWGQLGIPDMDEQSVRAEQEKAERELLAEGHYTPVNCDWRLNETITWCVG</sequence>
<dbReference type="EMBL" id="AMWN01000001">
    <property type="protein sequence ID" value="EXJ94977.1"/>
    <property type="molecule type" value="Genomic_DNA"/>
</dbReference>
<dbReference type="STRING" id="1182541.W9YPZ1"/>
<dbReference type="PANTHER" id="PTHR39596:SF2">
    <property type="entry name" value="HET DOMAIN PROTEIN (AFU_ORTHOLOGUE AFUA_1G17550)-RELATED"/>
    <property type="match status" value="1"/>
</dbReference>
<keyword evidence="3" id="KW-1185">Reference proteome</keyword>